<dbReference type="SUPFAM" id="SSF53474">
    <property type="entry name" value="alpha/beta-Hydrolases"/>
    <property type="match status" value="1"/>
</dbReference>
<evidence type="ECO:0000313" key="2">
    <source>
        <dbReference type="EMBL" id="RKG30766.1"/>
    </source>
</evidence>
<protein>
    <submittedName>
        <fullName evidence="2">Alpha/beta hydrolase</fullName>
    </submittedName>
</protein>
<comment type="caution">
    <text evidence="2">The sequence shown here is derived from an EMBL/GenBank/DDBJ whole genome shotgun (WGS) entry which is preliminary data.</text>
</comment>
<feature type="domain" description="AB hydrolase-1" evidence="1">
    <location>
        <begin position="6"/>
        <end position="223"/>
    </location>
</feature>
<gene>
    <name evidence="2" type="ORF">D7V21_15435</name>
</gene>
<evidence type="ECO:0000259" key="1">
    <source>
        <dbReference type="Pfam" id="PF12697"/>
    </source>
</evidence>
<reference evidence="2 3" key="1">
    <citation type="submission" date="2018-09" db="EMBL/GenBank/DDBJ databases">
        <title>The draft genome of Acinetobacter spp. strains.</title>
        <authorList>
            <person name="Qin J."/>
            <person name="Feng Y."/>
            <person name="Zong Z."/>
        </authorList>
    </citation>
    <scope>NUCLEOTIDE SEQUENCE [LARGE SCALE GENOMIC DNA]</scope>
    <source>
        <strain evidence="2 3">WCHAc060096</strain>
    </source>
</reference>
<proteinExistence type="predicted"/>
<dbReference type="PANTHER" id="PTHR43798:SF29">
    <property type="entry name" value="AB HYDROLASE-1 DOMAIN-CONTAINING PROTEIN"/>
    <property type="match status" value="1"/>
</dbReference>
<dbReference type="InterPro" id="IPR050266">
    <property type="entry name" value="AB_hydrolase_sf"/>
</dbReference>
<accession>A0A3A8EBA5</accession>
<sequence>MHPPIIFLSGLLCDQTMWKSQQAFFSKDYSTTAFAFPEMDSLEMMAKKVIAQLQEPSIIIGHSMGARVALEVMRQAPDLVKKIALLDFGIHPVKAAEPENRYALIQSTEQHGMDYLIDHWLKPMVYENNRDHPQLFNPMKEMVLNQTLSSFKQQIHALLTRPAVEQVFRSIQIPLYLGVGRQDQWSTLEQHQQMCELNPNAQLDIYESSGHMSPVEAADQVNASLKHWLEQDE</sequence>
<dbReference type="InterPro" id="IPR029058">
    <property type="entry name" value="AB_hydrolase_fold"/>
</dbReference>
<dbReference type="Pfam" id="PF12697">
    <property type="entry name" value="Abhydrolase_6"/>
    <property type="match status" value="1"/>
</dbReference>
<dbReference type="Proteomes" id="UP000269001">
    <property type="component" value="Unassembled WGS sequence"/>
</dbReference>
<name>A0A3A8EBA5_9GAMM</name>
<dbReference type="Gene3D" id="3.40.50.1820">
    <property type="entry name" value="alpha/beta hydrolase"/>
    <property type="match status" value="1"/>
</dbReference>
<keyword evidence="3" id="KW-1185">Reference proteome</keyword>
<dbReference type="GO" id="GO:0016787">
    <property type="term" value="F:hydrolase activity"/>
    <property type="evidence" value="ECO:0007669"/>
    <property type="project" value="UniProtKB-KW"/>
</dbReference>
<organism evidence="2 3">
    <name type="scientific">Acinetobacter guerrae</name>
    <dbReference type="NCBI Taxonomy" id="1843371"/>
    <lineage>
        <taxon>Bacteria</taxon>
        <taxon>Pseudomonadati</taxon>
        <taxon>Pseudomonadota</taxon>
        <taxon>Gammaproteobacteria</taxon>
        <taxon>Moraxellales</taxon>
        <taxon>Moraxellaceae</taxon>
        <taxon>Acinetobacter</taxon>
    </lineage>
</organism>
<dbReference type="InterPro" id="IPR000073">
    <property type="entry name" value="AB_hydrolase_1"/>
</dbReference>
<dbReference type="EMBL" id="RAXU01000028">
    <property type="protein sequence ID" value="RKG30766.1"/>
    <property type="molecule type" value="Genomic_DNA"/>
</dbReference>
<dbReference type="RefSeq" id="WP_087607000.1">
    <property type="nucleotide sequence ID" value="NZ_RAXU01000028.1"/>
</dbReference>
<dbReference type="PANTHER" id="PTHR43798">
    <property type="entry name" value="MONOACYLGLYCEROL LIPASE"/>
    <property type="match status" value="1"/>
</dbReference>
<evidence type="ECO:0000313" key="3">
    <source>
        <dbReference type="Proteomes" id="UP000269001"/>
    </source>
</evidence>
<keyword evidence="2" id="KW-0378">Hydrolase</keyword>
<dbReference type="AlphaFoldDB" id="A0A3A8EBA5"/>